<evidence type="ECO:0000313" key="3">
    <source>
        <dbReference type="Proteomes" id="UP000547458"/>
    </source>
</evidence>
<protein>
    <submittedName>
        <fullName evidence="2">Uncharacterized protein (TIGR03086 family)</fullName>
    </submittedName>
</protein>
<keyword evidence="3" id="KW-1185">Reference proteome</keyword>
<dbReference type="AlphaFoldDB" id="A0A846RIV7"/>
<dbReference type="NCBIfam" id="TIGR03083">
    <property type="entry name" value="maleylpyruvate isomerase family mycothiol-dependent enzyme"/>
    <property type="match status" value="1"/>
</dbReference>
<dbReference type="EMBL" id="JAATJL010000001">
    <property type="protein sequence ID" value="NJC23228.1"/>
    <property type="molecule type" value="Genomic_DNA"/>
</dbReference>
<dbReference type="Gene3D" id="1.20.120.450">
    <property type="entry name" value="dinb family like domain"/>
    <property type="match status" value="1"/>
</dbReference>
<sequence length="195" mass="20788">MDDQVDLRPVAARMASLVQGVRDEQLSARTPCEHYSLEELIKHVDGLSVAFTAAAEKNLGPMTSTPPGGETEPLGDDWRSRIEAQLQMMAEVWHNPAAWDGMTQAGGVELPGAMAGIIAADELVIHGWDIARASGQPFECDAGALGAATQFVEEMSEPGQSRDGLFGPAVPVPDDATALERVIALSGRDPRWRAS</sequence>
<comment type="caution">
    <text evidence="2">The sequence shown here is derived from an EMBL/GenBank/DDBJ whole genome shotgun (WGS) entry which is preliminary data.</text>
</comment>
<dbReference type="InterPro" id="IPR024344">
    <property type="entry name" value="MDMPI_metal-binding"/>
</dbReference>
<dbReference type="RefSeq" id="WP_167994280.1">
    <property type="nucleotide sequence ID" value="NZ_JAATJL010000001.1"/>
</dbReference>
<proteinExistence type="predicted"/>
<dbReference type="NCBIfam" id="TIGR03086">
    <property type="entry name" value="TIGR03086 family metal-binding protein"/>
    <property type="match status" value="1"/>
</dbReference>
<dbReference type="Pfam" id="PF11716">
    <property type="entry name" value="MDMPI_N"/>
    <property type="match status" value="1"/>
</dbReference>
<evidence type="ECO:0000259" key="1">
    <source>
        <dbReference type="Pfam" id="PF11716"/>
    </source>
</evidence>
<dbReference type="GO" id="GO:0046872">
    <property type="term" value="F:metal ion binding"/>
    <property type="evidence" value="ECO:0007669"/>
    <property type="project" value="InterPro"/>
</dbReference>
<dbReference type="InterPro" id="IPR017517">
    <property type="entry name" value="Maleyloyr_isom"/>
</dbReference>
<name>A0A846RIV7_9MICC</name>
<gene>
    <name evidence="2" type="ORF">BJ994_002304</name>
</gene>
<feature type="domain" description="Mycothiol-dependent maleylpyruvate isomerase metal-binding" evidence="1">
    <location>
        <begin position="7"/>
        <end position="131"/>
    </location>
</feature>
<dbReference type="Proteomes" id="UP000547458">
    <property type="component" value="Unassembled WGS sequence"/>
</dbReference>
<dbReference type="InterPro" id="IPR034660">
    <property type="entry name" value="DinB/YfiT-like"/>
</dbReference>
<reference evidence="2 3" key="1">
    <citation type="submission" date="2020-03" db="EMBL/GenBank/DDBJ databases">
        <title>Sequencing the genomes of 1000 actinobacteria strains.</title>
        <authorList>
            <person name="Klenk H.-P."/>
        </authorList>
    </citation>
    <scope>NUCLEOTIDE SEQUENCE [LARGE SCALE GENOMIC DNA]</scope>
    <source>
        <strain evidence="2 3">DSM 16403</strain>
    </source>
</reference>
<dbReference type="InterPro" id="IPR017520">
    <property type="entry name" value="CHP03086"/>
</dbReference>
<organism evidence="2 3">
    <name type="scientific">Arthrobacter pigmenti</name>
    <dbReference type="NCBI Taxonomy" id="271432"/>
    <lineage>
        <taxon>Bacteria</taxon>
        <taxon>Bacillati</taxon>
        <taxon>Actinomycetota</taxon>
        <taxon>Actinomycetes</taxon>
        <taxon>Micrococcales</taxon>
        <taxon>Micrococcaceae</taxon>
        <taxon>Arthrobacter</taxon>
    </lineage>
</organism>
<evidence type="ECO:0000313" key="2">
    <source>
        <dbReference type="EMBL" id="NJC23228.1"/>
    </source>
</evidence>
<dbReference type="SUPFAM" id="SSF109854">
    <property type="entry name" value="DinB/YfiT-like putative metalloenzymes"/>
    <property type="match status" value="1"/>
</dbReference>
<accession>A0A846RIV7</accession>